<dbReference type="InterPro" id="IPR005665">
    <property type="entry name" value="SecF_bac"/>
</dbReference>
<name>A0A7S8HAQ1_9HYPH</name>
<dbReference type="NCBIfam" id="TIGR00966">
    <property type="entry name" value="transloc_SecF"/>
    <property type="match status" value="1"/>
</dbReference>
<keyword evidence="6 12" id="KW-1133">Transmembrane helix</keyword>
<dbReference type="KEGG" id="kmn:HW532_02380"/>
<keyword evidence="4 12" id="KW-0812">Transmembrane</keyword>
<gene>
    <name evidence="12 14" type="primary">secF</name>
    <name evidence="14" type="ORF">HW532_02380</name>
</gene>
<dbReference type="RefSeq" id="WP_213162891.1">
    <property type="nucleotide sequence ID" value="NZ_CP058214.1"/>
</dbReference>
<accession>A0A7S8HAQ1</accession>
<keyword evidence="8 12" id="KW-0472">Membrane</keyword>
<keyword evidence="15" id="KW-1185">Reference proteome</keyword>
<dbReference type="InterPro" id="IPR022813">
    <property type="entry name" value="SecD/SecF_arch_bac"/>
</dbReference>
<evidence type="ECO:0000256" key="11">
    <source>
        <dbReference type="ARBA" id="ARBA00061053"/>
    </source>
</evidence>
<protein>
    <recommendedName>
        <fullName evidence="12">Protein-export membrane protein SecF</fullName>
    </recommendedName>
</protein>
<dbReference type="InterPro" id="IPR022646">
    <property type="entry name" value="SecD/SecF_CS"/>
</dbReference>
<dbReference type="PRINTS" id="PR01755">
    <property type="entry name" value="SECFTRNLCASE"/>
</dbReference>
<evidence type="ECO:0000256" key="10">
    <source>
        <dbReference type="ARBA" id="ARBA00060856"/>
    </source>
</evidence>
<dbReference type="AlphaFoldDB" id="A0A7S8HAQ1"/>
<evidence type="ECO:0000256" key="8">
    <source>
        <dbReference type="ARBA" id="ARBA00023136"/>
    </source>
</evidence>
<dbReference type="PANTHER" id="PTHR30081:SF8">
    <property type="entry name" value="PROTEIN TRANSLOCASE SUBUNIT SECF"/>
    <property type="match status" value="1"/>
</dbReference>
<comment type="function">
    <text evidence="9 12">Part of the Sec protein translocase complex. Interacts with the SecYEG preprotein conducting channel. SecDF uses the proton motive force (PMF) to complete protein translocation after the ATP-dependent function of SecA.</text>
</comment>
<evidence type="ECO:0000256" key="5">
    <source>
        <dbReference type="ARBA" id="ARBA00022927"/>
    </source>
</evidence>
<organism evidence="14 15">
    <name type="scientific">Kaustia mangrovi</name>
    <dbReference type="NCBI Taxonomy" id="2593653"/>
    <lineage>
        <taxon>Bacteria</taxon>
        <taxon>Pseudomonadati</taxon>
        <taxon>Pseudomonadota</taxon>
        <taxon>Alphaproteobacteria</taxon>
        <taxon>Hyphomicrobiales</taxon>
        <taxon>Parvibaculaceae</taxon>
        <taxon>Kaustia</taxon>
    </lineage>
</organism>
<dbReference type="GO" id="GO:0006605">
    <property type="term" value="P:protein targeting"/>
    <property type="evidence" value="ECO:0007669"/>
    <property type="project" value="UniProtKB-UniRule"/>
</dbReference>
<keyword evidence="2 12" id="KW-0813">Transport</keyword>
<feature type="transmembrane region" description="Helical" evidence="12">
    <location>
        <begin position="269"/>
        <end position="292"/>
    </location>
</feature>
<dbReference type="Proteomes" id="UP000593594">
    <property type="component" value="Chromosome"/>
</dbReference>
<dbReference type="GO" id="GO:0065002">
    <property type="term" value="P:intracellular protein transmembrane transport"/>
    <property type="evidence" value="ECO:0007669"/>
    <property type="project" value="UniProtKB-UniRule"/>
</dbReference>
<dbReference type="InterPro" id="IPR048634">
    <property type="entry name" value="SecD_SecF_C"/>
</dbReference>
<evidence type="ECO:0000256" key="3">
    <source>
        <dbReference type="ARBA" id="ARBA00022475"/>
    </source>
</evidence>
<dbReference type="InterPro" id="IPR022645">
    <property type="entry name" value="SecD/SecF_bac"/>
</dbReference>
<comment type="subcellular location">
    <subcellularLocation>
        <location evidence="1 12">Cell membrane</location>
        <topology evidence="1 12">Multi-pass membrane protein</topology>
    </subcellularLocation>
</comment>
<comment type="similarity">
    <text evidence="10">In the C-terminal section; belongs to the SecD/SecF family. SecF subfamily.</text>
</comment>
<keyword evidence="3 12" id="KW-1003">Cell membrane</keyword>
<evidence type="ECO:0000259" key="13">
    <source>
        <dbReference type="Pfam" id="PF02355"/>
    </source>
</evidence>
<keyword evidence="7 12" id="KW-0811">Translocation</keyword>
<dbReference type="GO" id="GO:0015450">
    <property type="term" value="F:protein-transporting ATPase activity"/>
    <property type="evidence" value="ECO:0007669"/>
    <property type="project" value="InterPro"/>
</dbReference>
<dbReference type="PANTHER" id="PTHR30081">
    <property type="entry name" value="PROTEIN-EXPORT MEMBRANE PROTEIN SEC"/>
    <property type="match status" value="1"/>
</dbReference>
<evidence type="ECO:0000256" key="9">
    <source>
        <dbReference type="ARBA" id="ARBA00059018"/>
    </source>
</evidence>
<sequence length="314" mass="34114">MRLMRFIPDDTHIPFMRVSRLAYMLSGAGILVSIALFLAVGLNYGIDFRGGTLVEIQTQGPADIGGIRSKLGGLGLGSLEIQEFGEPNDVLIRIEEQPGGEEAQQGAIETVKQALGSEVTYRRVEVIGPKVSSELAWQGTIAVLAAVAAVLIYIWFRFEWQFAVGSVLALVHDVVLTIGVFCALQLEFNLSIIAALLTIVGYSLNDTVVVYDRIRENLRKYKQKPISELLDLSINETLSRTTLTSLTTLLALLALYTFGGEVIRGFTFAMIWGVVVGTYSSIFVASPLLMLLGVKRDWSQAAGQAKPQEGASGN</sequence>
<dbReference type="InterPro" id="IPR055344">
    <property type="entry name" value="SecD_SecF_C_bact"/>
</dbReference>
<feature type="transmembrane region" description="Helical" evidence="12">
    <location>
        <begin position="21"/>
        <end position="46"/>
    </location>
</feature>
<evidence type="ECO:0000256" key="6">
    <source>
        <dbReference type="ARBA" id="ARBA00022989"/>
    </source>
</evidence>
<evidence type="ECO:0000313" key="15">
    <source>
        <dbReference type="Proteomes" id="UP000593594"/>
    </source>
</evidence>
<evidence type="ECO:0000256" key="12">
    <source>
        <dbReference type="HAMAP-Rule" id="MF_01464"/>
    </source>
</evidence>
<evidence type="ECO:0000256" key="2">
    <source>
        <dbReference type="ARBA" id="ARBA00022448"/>
    </source>
</evidence>
<dbReference type="NCBIfam" id="TIGR00916">
    <property type="entry name" value="2A0604s01"/>
    <property type="match status" value="1"/>
</dbReference>
<proteinExistence type="inferred from homology"/>
<dbReference type="SUPFAM" id="SSF82866">
    <property type="entry name" value="Multidrug efflux transporter AcrB transmembrane domain"/>
    <property type="match status" value="1"/>
</dbReference>
<feature type="transmembrane region" description="Helical" evidence="12">
    <location>
        <begin position="163"/>
        <end position="186"/>
    </location>
</feature>
<feature type="transmembrane region" description="Helical" evidence="12">
    <location>
        <begin position="135"/>
        <end position="156"/>
    </location>
</feature>
<evidence type="ECO:0000313" key="14">
    <source>
        <dbReference type="EMBL" id="QPC41669.1"/>
    </source>
</evidence>
<feature type="transmembrane region" description="Helical" evidence="12">
    <location>
        <begin position="192"/>
        <end position="211"/>
    </location>
</feature>
<comment type="similarity">
    <text evidence="12">Belongs to the SecD/SecF family. SecF subfamily.</text>
</comment>
<dbReference type="Pfam" id="PF02355">
    <property type="entry name" value="SecD_SecF_C"/>
    <property type="match status" value="1"/>
</dbReference>
<dbReference type="Gene3D" id="1.20.1640.10">
    <property type="entry name" value="Multidrug efflux transporter AcrB transmembrane domain"/>
    <property type="match status" value="1"/>
</dbReference>
<dbReference type="GO" id="GO:0005886">
    <property type="term" value="C:plasma membrane"/>
    <property type="evidence" value="ECO:0007669"/>
    <property type="project" value="UniProtKB-SubCell"/>
</dbReference>
<dbReference type="GO" id="GO:0043952">
    <property type="term" value="P:protein transport by the Sec complex"/>
    <property type="evidence" value="ECO:0007669"/>
    <property type="project" value="UniProtKB-UniRule"/>
</dbReference>
<evidence type="ECO:0000256" key="7">
    <source>
        <dbReference type="ARBA" id="ARBA00023010"/>
    </source>
</evidence>
<keyword evidence="5 12" id="KW-0653">Protein transport</keyword>
<feature type="transmembrane region" description="Helical" evidence="12">
    <location>
        <begin position="243"/>
        <end position="263"/>
    </location>
</feature>
<comment type="subunit">
    <text evidence="12">Forms a complex with SecD. Part of the essential Sec protein translocation apparatus which comprises SecA, SecYEG and auxiliary proteins SecDF-YajC and YidC.</text>
</comment>
<dbReference type="Pfam" id="PF07549">
    <property type="entry name" value="Sec_GG"/>
    <property type="match status" value="1"/>
</dbReference>
<feature type="domain" description="Protein export membrane protein SecD/SecF C-terminal" evidence="13">
    <location>
        <begin position="109"/>
        <end position="293"/>
    </location>
</feature>
<dbReference type="HAMAP" id="MF_01464_B">
    <property type="entry name" value="SecF_B"/>
    <property type="match status" value="1"/>
</dbReference>
<dbReference type="FunFam" id="1.20.1640.10:FF:000024">
    <property type="entry name" value="Multifunctional fusion protein"/>
    <property type="match status" value="1"/>
</dbReference>
<reference evidence="14 15" key="1">
    <citation type="submission" date="2020-06" db="EMBL/GenBank/DDBJ databases">
        <title>Genome sequence of 2 isolates from Red Sea Mangroves.</title>
        <authorList>
            <person name="Sefrji F."/>
            <person name="Michoud G."/>
            <person name="Merlino G."/>
            <person name="Daffonchio D."/>
        </authorList>
    </citation>
    <scope>NUCLEOTIDE SEQUENCE [LARGE SCALE GENOMIC DNA]</scope>
    <source>
        <strain evidence="14 15">R1DC25</strain>
    </source>
</reference>
<dbReference type="EMBL" id="CP058214">
    <property type="protein sequence ID" value="QPC41669.1"/>
    <property type="molecule type" value="Genomic_DNA"/>
</dbReference>
<evidence type="ECO:0000256" key="4">
    <source>
        <dbReference type="ARBA" id="ARBA00022692"/>
    </source>
</evidence>
<comment type="similarity">
    <text evidence="11">In the N-terminal section; belongs to the SecD/SecF family. SecD subfamily.</text>
</comment>
<evidence type="ECO:0000256" key="1">
    <source>
        <dbReference type="ARBA" id="ARBA00004651"/>
    </source>
</evidence>